<sequence>MASPNSHAASSAAAAASRPAHTLRLLDGFQIALGRRLNGNATAIGRVYETELPHTGGARSSALKLFVLPSNHADKRERLIKEAEIERGAGQDGHVSEEECLLIALQLLAGKEWQPVDDLLKEHSFSKLAQLKENEAVKDPKDIGKKLQSLLGLRLYVRCHRAVVQFGVLALDNLSKAVLLRSASWRGSRCPAAAVSVAKLDTILPTHERG</sequence>
<dbReference type="EMBL" id="CDMY01000113">
    <property type="protein sequence ID" value="CEL92804.1"/>
    <property type="molecule type" value="Genomic_DNA"/>
</dbReference>
<dbReference type="AlphaFoldDB" id="A0A0G4EBW9"/>
<accession>A0A0G4EBW9</accession>
<keyword evidence="2" id="KW-1185">Reference proteome</keyword>
<protein>
    <submittedName>
        <fullName evidence="1">Uncharacterized protein</fullName>
    </submittedName>
</protein>
<evidence type="ECO:0000313" key="1">
    <source>
        <dbReference type="EMBL" id="CEL92804.1"/>
    </source>
</evidence>
<proteinExistence type="predicted"/>
<dbReference type="PhylomeDB" id="A0A0G4EBW9"/>
<organism evidence="1 2">
    <name type="scientific">Vitrella brassicaformis (strain CCMP3155)</name>
    <dbReference type="NCBI Taxonomy" id="1169540"/>
    <lineage>
        <taxon>Eukaryota</taxon>
        <taxon>Sar</taxon>
        <taxon>Alveolata</taxon>
        <taxon>Colpodellida</taxon>
        <taxon>Vitrellaceae</taxon>
        <taxon>Vitrella</taxon>
    </lineage>
</organism>
<name>A0A0G4EBW9_VITBC</name>
<reference evidence="1 2" key="1">
    <citation type="submission" date="2014-11" db="EMBL/GenBank/DDBJ databases">
        <authorList>
            <person name="Zhu J."/>
            <person name="Qi W."/>
            <person name="Song R."/>
        </authorList>
    </citation>
    <scope>NUCLEOTIDE SEQUENCE [LARGE SCALE GENOMIC DNA]</scope>
</reference>
<dbReference type="VEuPathDB" id="CryptoDB:Vbra_20111"/>
<evidence type="ECO:0000313" key="2">
    <source>
        <dbReference type="Proteomes" id="UP000041254"/>
    </source>
</evidence>
<gene>
    <name evidence="1" type="ORF">Vbra_20111</name>
</gene>
<dbReference type="Proteomes" id="UP000041254">
    <property type="component" value="Unassembled WGS sequence"/>
</dbReference>
<dbReference type="InParanoid" id="A0A0G4EBW9"/>